<feature type="region of interest" description="Disordered" evidence="1">
    <location>
        <begin position="33"/>
        <end position="63"/>
    </location>
</feature>
<dbReference type="AlphaFoldDB" id="A0A931AFJ6"/>
<dbReference type="EMBL" id="JADOGI010000085">
    <property type="protein sequence ID" value="MBF8189205.1"/>
    <property type="molecule type" value="Genomic_DNA"/>
</dbReference>
<comment type="caution">
    <text evidence="3">The sequence shown here is derived from an EMBL/GenBank/DDBJ whole genome shotgun (WGS) entry which is preliminary data.</text>
</comment>
<gene>
    <name evidence="3" type="ORF">ITP53_26435</name>
</gene>
<evidence type="ECO:0000256" key="1">
    <source>
        <dbReference type="SAM" id="MobiDB-lite"/>
    </source>
</evidence>
<evidence type="ECO:0000313" key="4">
    <source>
        <dbReference type="Proteomes" id="UP000605361"/>
    </source>
</evidence>
<feature type="domain" description="PepSY" evidence="2">
    <location>
        <begin position="142"/>
        <end position="199"/>
    </location>
</feature>
<organism evidence="3 4">
    <name type="scientific">Nonomuraea cypriaca</name>
    <dbReference type="NCBI Taxonomy" id="1187855"/>
    <lineage>
        <taxon>Bacteria</taxon>
        <taxon>Bacillati</taxon>
        <taxon>Actinomycetota</taxon>
        <taxon>Actinomycetes</taxon>
        <taxon>Streptosporangiales</taxon>
        <taxon>Streptosporangiaceae</taxon>
        <taxon>Nonomuraea</taxon>
    </lineage>
</organism>
<proteinExistence type="predicted"/>
<dbReference type="Pfam" id="PF03413">
    <property type="entry name" value="PepSY"/>
    <property type="match status" value="2"/>
</dbReference>
<keyword evidence="4" id="KW-1185">Reference proteome</keyword>
<dbReference type="Proteomes" id="UP000605361">
    <property type="component" value="Unassembled WGS sequence"/>
</dbReference>
<dbReference type="RefSeq" id="WP_195898146.1">
    <property type="nucleotide sequence ID" value="NZ_JADOGI010000085.1"/>
</dbReference>
<feature type="compositionally biased region" description="Low complexity" evidence="1">
    <location>
        <begin position="33"/>
        <end position="60"/>
    </location>
</feature>
<evidence type="ECO:0000259" key="2">
    <source>
        <dbReference type="Pfam" id="PF03413"/>
    </source>
</evidence>
<accession>A0A931AFJ6</accession>
<dbReference type="PROSITE" id="PS51257">
    <property type="entry name" value="PROKAR_LIPOPROTEIN"/>
    <property type="match status" value="1"/>
</dbReference>
<feature type="domain" description="PepSY" evidence="2">
    <location>
        <begin position="70"/>
        <end position="118"/>
    </location>
</feature>
<dbReference type="Gene3D" id="3.10.450.40">
    <property type="match status" value="1"/>
</dbReference>
<protein>
    <submittedName>
        <fullName evidence="3">PepSY domain-containing protein</fullName>
    </submittedName>
</protein>
<evidence type="ECO:0000313" key="3">
    <source>
        <dbReference type="EMBL" id="MBF8189205.1"/>
    </source>
</evidence>
<dbReference type="Gene3D" id="3.30.505.20">
    <property type="match status" value="1"/>
</dbReference>
<sequence>MNKTIIGALVGTTVLTGGCGTVEGGVERLSVQTTPTIGTPTSTTLTPTPGTPTGSATGSPGRVGAGELRQAAQVALSAVPGTTLIAMETEEGGSLWEVHVVREDGTEHQMDVRSGKVVSGPTTEEEDAVEKSVHRERVREAKLNYAQAADKIMAAVPEGRITELNLDTERGRTVWESDIVTPNGARHEVAIDAATGDVTRNSATTS</sequence>
<dbReference type="InterPro" id="IPR025711">
    <property type="entry name" value="PepSY"/>
</dbReference>
<reference evidence="3" key="1">
    <citation type="submission" date="2020-11" db="EMBL/GenBank/DDBJ databases">
        <title>Whole-genome analyses of Nonomuraea sp. K274.</title>
        <authorList>
            <person name="Veyisoglu A."/>
        </authorList>
    </citation>
    <scope>NUCLEOTIDE SEQUENCE</scope>
    <source>
        <strain evidence="3">K274</strain>
    </source>
</reference>
<name>A0A931AFJ6_9ACTN</name>